<accession>A0AAN6WS88</accession>
<dbReference type="AlphaFoldDB" id="A0AAN6WS88"/>
<dbReference type="Proteomes" id="UP001302126">
    <property type="component" value="Unassembled WGS sequence"/>
</dbReference>
<reference evidence="1" key="2">
    <citation type="submission" date="2023-05" db="EMBL/GenBank/DDBJ databases">
        <authorList>
            <consortium name="Lawrence Berkeley National Laboratory"/>
            <person name="Steindorff A."/>
            <person name="Hensen N."/>
            <person name="Bonometti L."/>
            <person name="Westerberg I."/>
            <person name="Brannstrom I.O."/>
            <person name="Guillou S."/>
            <person name="Cros-Aarteil S."/>
            <person name="Calhoun S."/>
            <person name="Haridas S."/>
            <person name="Kuo A."/>
            <person name="Mondo S."/>
            <person name="Pangilinan J."/>
            <person name="Riley R."/>
            <person name="Labutti K."/>
            <person name="Andreopoulos B."/>
            <person name="Lipzen A."/>
            <person name="Chen C."/>
            <person name="Yanf M."/>
            <person name="Daum C."/>
            <person name="Ng V."/>
            <person name="Clum A."/>
            <person name="Ohm R."/>
            <person name="Martin F."/>
            <person name="Silar P."/>
            <person name="Natvig D."/>
            <person name="Lalanne C."/>
            <person name="Gautier V."/>
            <person name="Ament-Velasquez S.L."/>
            <person name="Kruys A."/>
            <person name="Hutchinson M.I."/>
            <person name="Powell A.J."/>
            <person name="Barry K."/>
            <person name="Miller A.N."/>
            <person name="Grigoriev I.V."/>
            <person name="Debuchy R."/>
            <person name="Gladieux P."/>
            <person name="Thoren M.H."/>
            <person name="Johannesson H."/>
        </authorList>
    </citation>
    <scope>NUCLEOTIDE SEQUENCE</scope>
    <source>
        <strain evidence="1">PSN309</strain>
    </source>
</reference>
<evidence type="ECO:0000313" key="2">
    <source>
        <dbReference type="Proteomes" id="UP001302126"/>
    </source>
</evidence>
<reference evidence="1" key="1">
    <citation type="journal article" date="2023" name="Mol. Phylogenet. Evol.">
        <title>Genome-scale phylogeny and comparative genomics of the fungal order Sordariales.</title>
        <authorList>
            <person name="Hensen N."/>
            <person name="Bonometti L."/>
            <person name="Westerberg I."/>
            <person name="Brannstrom I.O."/>
            <person name="Guillou S."/>
            <person name="Cros-Aarteil S."/>
            <person name="Calhoun S."/>
            <person name="Haridas S."/>
            <person name="Kuo A."/>
            <person name="Mondo S."/>
            <person name="Pangilinan J."/>
            <person name="Riley R."/>
            <person name="LaButti K."/>
            <person name="Andreopoulos B."/>
            <person name="Lipzen A."/>
            <person name="Chen C."/>
            <person name="Yan M."/>
            <person name="Daum C."/>
            <person name="Ng V."/>
            <person name="Clum A."/>
            <person name="Steindorff A."/>
            <person name="Ohm R.A."/>
            <person name="Martin F."/>
            <person name="Silar P."/>
            <person name="Natvig D.O."/>
            <person name="Lalanne C."/>
            <person name="Gautier V."/>
            <person name="Ament-Velasquez S.L."/>
            <person name="Kruys A."/>
            <person name="Hutchinson M.I."/>
            <person name="Powell A.J."/>
            <person name="Barry K."/>
            <person name="Miller A.N."/>
            <person name="Grigoriev I.V."/>
            <person name="Debuchy R."/>
            <person name="Gladieux P."/>
            <person name="Hiltunen Thoren M."/>
            <person name="Johannesson H."/>
        </authorList>
    </citation>
    <scope>NUCLEOTIDE SEQUENCE</scope>
    <source>
        <strain evidence="1">PSN309</strain>
    </source>
</reference>
<proteinExistence type="predicted"/>
<organism evidence="1 2">
    <name type="scientific">Podospora australis</name>
    <dbReference type="NCBI Taxonomy" id="1536484"/>
    <lineage>
        <taxon>Eukaryota</taxon>
        <taxon>Fungi</taxon>
        <taxon>Dikarya</taxon>
        <taxon>Ascomycota</taxon>
        <taxon>Pezizomycotina</taxon>
        <taxon>Sordariomycetes</taxon>
        <taxon>Sordariomycetidae</taxon>
        <taxon>Sordariales</taxon>
        <taxon>Podosporaceae</taxon>
        <taxon>Podospora</taxon>
    </lineage>
</organism>
<name>A0AAN6WS88_9PEZI</name>
<gene>
    <name evidence="1" type="ORF">QBC35DRAFT_302323</name>
</gene>
<evidence type="ECO:0000313" key="1">
    <source>
        <dbReference type="EMBL" id="KAK4185477.1"/>
    </source>
</evidence>
<comment type="caution">
    <text evidence="1">The sequence shown here is derived from an EMBL/GenBank/DDBJ whole genome shotgun (WGS) entry which is preliminary data.</text>
</comment>
<protein>
    <submittedName>
        <fullName evidence="1">Uncharacterized protein</fullName>
    </submittedName>
</protein>
<sequence length="325" mass="37143">MEEGSPSTPSGKRKHKPYTCLSTQHRTGRSLLLPGFVVSWTQRTELHGPECPLHKIVRQTEATISTRLRVPVAIRRYLTRMAEFGLSYSSGKPTGFRLAPFLQTTNLVPRTTDPVRIALECWAKEINRHSSESQIIHQFARLEQRIVQLYRDGLSSPSDVDESGNTHIRDFLHTRLEGVITKSACFMKAVRRLLQMFRDYGVRVEPLDLIIIIIPQLRCIWHDPEWLLLELVDVLDNLEPEDFISMIGHVNMTRVMRKVSQLFDGLNLSPIVRAIFSRSTVQLDHQIATHPSSLLELTQGLTTLHFCPGWPEGLQNLSTLRPGNW</sequence>
<dbReference type="EMBL" id="MU864448">
    <property type="protein sequence ID" value="KAK4185477.1"/>
    <property type="molecule type" value="Genomic_DNA"/>
</dbReference>
<keyword evidence="2" id="KW-1185">Reference proteome</keyword>